<evidence type="ECO:0000313" key="1">
    <source>
        <dbReference type="EMBL" id="KPL76668.1"/>
    </source>
</evidence>
<evidence type="ECO:0008006" key="3">
    <source>
        <dbReference type="Google" id="ProtNLM"/>
    </source>
</evidence>
<keyword evidence="2" id="KW-1185">Reference proteome</keyword>
<gene>
    <name evidence="1" type="ORF">AC812_04945</name>
</gene>
<evidence type="ECO:0000313" key="2">
    <source>
        <dbReference type="Proteomes" id="UP000050514"/>
    </source>
</evidence>
<dbReference type="OrthoDB" id="157533at2"/>
<comment type="caution">
    <text evidence="1">The sequence shown here is derived from an EMBL/GenBank/DDBJ whole genome shotgun (WGS) entry which is preliminary data.</text>
</comment>
<dbReference type="Proteomes" id="UP000050514">
    <property type="component" value="Unassembled WGS sequence"/>
</dbReference>
<dbReference type="AlphaFoldDB" id="A0A0P6X4N9"/>
<proteinExistence type="predicted"/>
<protein>
    <recommendedName>
        <fullName evidence="3">Helix-turn-helix domain-containing protein</fullName>
    </recommendedName>
</protein>
<reference evidence="1 2" key="1">
    <citation type="submission" date="2015-07" db="EMBL/GenBank/DDBJ databases">
        <title>Draft genome of Bellilinea caldifistulae DSM 17877.</title>
        <authorList>
            <person name="Hemp J."/>
            <person name="Ward L.M."/>
            <person name="Pace L.A."/>
            <person name="Fischer W.W."/>
        </authorList>
    </citation>
    <scope>NUCLEOTIDE SEQUENCE [LARGE SCALE GENOMIC DNA]</scope>
    <source>
        <strain evidence="1 2">GOMI-1</strain>
    </source>
</reference>
<accession>A0A0P6X4N9</accession>
<dbReference type="EMBL" id="LGHJ01000011">
    <property type="protein sequence ID" value="KPL76668.1"/>
    <property type="molecule type" value="Genomic_DNA"/>
</dbReference>
<name>A0A0P6X4N9_9CHLR</name>
<organism evidence="1 2">
    <name type="scientific">Bellilinea caldifistulae</name>
    <dbReference type="NCBI Taxonomy" id="360411"/>
    <lineage>
        <taxon>Bacteria</taxon>
        <taxon>Bacillati</taxon>
        <taxon>Chloroflexota</taxon>
        <taxon>Anaerolineae</taxon>
        <taxon>Anaerolineales</taxon>
        <taxon>Anaerolineaceae</taxon>
        <taxon>Bellilinea</taxon>
    </lineage>
</organism>
<sequence>MVTLPTFLPVAEAARKYGLEEARLRQWIEKGKIRAGVVAGEMVVSEDEVRVEAIQEKGLRKEDLPEYQKHAHLKGCSIGFTEAVDKYKINLSTLQRWYKKGLIAEVKRERGLGGEKIFLDEADLAYCVEVYRAKGGRGKWLFDKQGLPYQPKGKYSIY</sequence>